<dbReference type="InterPro" id="IPR050272">
    <property type="entry name" value="Isochorismatase-like_hydrls"/>
</dbReference>
<evidence type="ECO:0008006" key="6">
    <source>
        <dbReference type="Google" id="ProtNLM"/>
    </source>
</evidence>
<sequence length="505" mass="52899">MSAGRYGETTDRTYERAGFGASVRRGSRPAIVVVDLTRGFTEDAFPSGADLTDVVEATGRLIEAARAAAVPVVFTAIAYSPAEAAGDSVAWLQKAPGMRALRAGGEAVAIDPRLPRRPEDHLIVKKSASAFFGTSLAATLTGLGCDTVLVCGATTSGCVRATAVDAVQSGFPVLVPRECVGDRAPGPHEANLFDIQAKYGDVIGLAEALHHLKGLPMAQHDQDHGRALRAIGQAASADLADTPATSRWVKSGTTRLHVLDYGGPGVPVVILPGITGPAVTMDFVARELTDLVRPLVVDVRGRGLSDGGGTYSLEEYAEDTEAVVTGLGLARPVLLGHSMGARIAAVTAVRGKVPLGGTVLADPPMSGPGRGPYPTTLDTFLGQLRQAQRGTDADEVAASWPRWPRREQELRARWLASCAEEAIVATHRGFETEDFFDWWPSVPGPTALLYGADSPVVTAAGAEEARRLLPSAAFAAVPDAGHMIFWDNPAAALAALRDALRPMLG</sequence>
<keyword evidence="1" id="KW-0378">Hydrolase</keyword>
<dbReference type="InterPro" id="IPR036380">
    <property type="entry name" value="Isochorismatase-like_sf"/>
</dbReference>
<feature type="domain" description="Isochorismatase-like" evidence="3">
    <location>
        <begin position="30"/>
        <end position="206"/>
    </location>
</feature>
<feature type="domain" description="AB hydrolase-1" evidence="2">
    <location>
        <begin position="267"/>
        <end position="489"/>
    </location>
</feature>
<proteinExistence type="predicted"/>
<evidence type="ECO:0000313" key="5">
    <source>
        <dbReference type="Proteomes" id="UP001500909"/>
    </source>
</evidence>
<dbReference type="Pfam" id="PF00857">
    <property type="entry name" value="Isochorismatase"/>
    <property type="match status" value="1"/>
</dbReference>
<evidence type="ECO:0000259" key="2">
    <source>
        <dbReference type="Pfam" id="PF00561"/>
    </source>
</evidence>
<name>A0ABN1AQR1_9ACTN</name>
<dbReference type="InterPro" id="IPR000868">
    <property type="entry name" value="Isochorismatase-like_dom"/>
</dbReference>
<dbReference type="Proteomes" id="UP001500909">
    <property type="component" value="Unassembled WGS sequence"/>
</dbReference>
<gene>
    <name evidence="4" type="ORF">GCM10010361_52960</name>
</gene>
<protein>
    <recommendedName>
        <fullName evidence="6">N-carbamoylsarcosine amidase</fullName>
    </recommendedName>
</protein>
<evidence type="ECO:0000256" key="1">
    <source>
        <dbReference type="ARBA" id="ARBA00022801"/>
    </source>
</evidence>
<dbReference type="EMBL" id="BAAABY010000037">
    <property type="protein sequence ID" value="GAA0481560.1"/>
    <property type="molecule type" value="Genomic_DNA"/>
</dbReference>
<dbReference type="Pfam" id="PF00561">
    <property type="entry name" value="Abhydrolase_1"/>
    <property type="match status" value="1"/>
</dbReference>
<dbReference type="PANTHER" id="PTHR43540">
    <property type="entry name" value="PEROXYUREIDOACRYLATE/UREIDOACRYLATE AMIDOHYDROLASE-RELATED"/>
    <property type="match status" value="1"/>
</dbReference>
<evidence type="ECO:0000313" key="4">
    <source>
        <dbReference type="EMBL" id="GAA0481560.1"/>
    </source>
</evidence>
<dbReference type="InterPro" id="IPR000073">
    <property type="entry name" value="AB_hydrolase_1"/>
</dbReference>
<comment type="caution">
    <text evidence="4">The sequence shown here is derived from an EMBL/GenBank/DDBJ whole genome shotgun (WGS) entry which is preliminary data.</text>
</comment>
<dbReference type="Gene3D" id="3.40.50.1820">
    <property type="entry name" value="alpha/beta hydrolase"/>
    <property type="match status" value="1"/>
</dbReference>
<dbReference type="InterPro" id="IPR029058">
    <property type="entry name" value="AB_hydrolase_fold"/>
</dbReference>
<keyword evidence="5" id="KW-1185">Reference proteome</keyword>
<evidence type="ECO:0000259" key="3">
    <source>
        <dbReference type="Pfam" id="PF00857"/>
    </source>
</evidence>
<dbReference type="PANTHER" id="PTHR43540:SF1">
    <property type="entry name" value="ISOCHORISMATASE HYDROLASE"/>
    <property type="match status" value="1"/>
</dbReference>
<dbReference type="SUPFAM" id="SSF53474">
    <property type="entry name" value="alpha/beta-Hydrolases"/>
    <property type="match status" value="1"/>
</dbReference>
<organism evidence="4 5">
    <name type="scientific">Streptomyces olivaceiscleroticus</name>
    <dbReference type="NCBI Taxonomy" id="68245"/>
    <lineage>
        <taxon>Bacteria</taxon>
        <taxon>Bacillati</taxon>
        <taxon>Actinomycetota</taxon>
        <taxon>Actinomycetes</taxon>
        <taxon>Kitasatosporales</taxon>
        <taxon>Streptomycetaceae</taxon>
        <taxon>Streptomyces</taxon>
    </lineage>
</organism>
<dbReference type="Gene3D" id="3.40.50.850">
    <property type="entry name" value="Isochorismatase-like"/>
    <property type="match status" value="1"/>
</dbReference>
<dbReference type="SUPFAM" id="SSF52499">
    <property type="entry name" value="Isochorismatase-like hydrolases"/>
    <property type="match status" value="1"/>
</dbReference>
<reference evidence="4 5" key="1">
    <citation type="journal article" date="2019" name="Int. J. Syst. Evol. Microbiol.">
        <title>The Global Catalogue of Microorganisms (GCM) 10K type strain sequencing project: providing services to taxonomists for standard genome sequencing and annotation.</title>
        <authorList>
            <consortium name="The Broad Institute Genomics Platform"/>
            <consortium name="The Broad Institute Genome Sequencing Center for Infectious Disease"/>
            <person name="Wu L."/>
            <person name="Ma J."/>
        </authorList>
    </citation>
    <scope>NUCLEOTIDE SEQUENCE [LARGE SCALE GENOMIC DNA]</scope>
    <source>
        <strain evidence="4 5">JCM 4805</strain>
    </source>
</reference>
<accession>A0ABN1AQR1</accession>